<keyword evidence="1" id="KW-0472">Membrane</keyword>
<dbReference type="Proteomes" id="UP000001931">
    <property type="component" value="Chromosome"/>
</dbReference>
<dbReference type="EMBL" id="CP000102">
    <property type="protein sequence ID" value="ABC57340.1"/>
    <property type="molecule type" value="Genomic_DNA"/>
</dbReference>
<dbReference type="KEGG" id="mst:Msp_0952"/>
<keyword evidence="3" id="KW-1185">Reference proteome</keyword>
<protein>
    <submittedName>
        <fullName evidence="2">Uncharacterized protein</fullName>
    </submittedName>
</protein>
<dbReference type="HOGENOM" id="CLU_1998787_0_0_2"/>
<keyword evidence="1" id="KW-0812">Transmembrane</keyword>
<sequence>MILFYYKYSCSISFCFASFQFHYDLILLITYKHESRPSVEFQFHYDLILFLFPPKMFFTSLYFNFIMILFYSNSSSLITRGLKPFQFHYDLILLGKDKVEPSSKLEFQFHYDLILFNFTSNYSS</sequence>
<gene>
    <name evidence="2" type="ordered locus">Msp_0952</name>
</gene>
<evidence type="ECO:0000313" key="2">
    <source>
        <dbReference type="EMBL" id="ABC57340.1"/>
    </source>
</evidence>
<feature type="transmembrane region" description="Helical" evidence="1">
    <location>
        <begin position="51"/>
        <end position="71"/>
    </location>
</feature>
<proteinExistence type="predicted"/>
<evidence type="ECO:0000313" key="3">
    <source>
        <dbReference type="Proteomes" id="UP000001931"/>
    </source>
</evidence>
<keyword evidence="1" id="KW-1133">Transmembrane helix</keyword>
<evidence type="ECO:0000256" key="1">
    <source>
        <dbReference type="SAM" id="Phobius"/>
    </source>
</evidence>
<accession>Q2NFR3</accession>
<organism evidence="2 3">
    <name type="scientific">Methanosphaera stadtmanae (strain ATCC 43021 / DSM 3091 / JCM 11832 / MCB-3)</name>
    <dbReference type="NCBI Taxonomy" id="339860"/>
    <lineage>
        <taxon>Archaea</taxon>
        <taxon>Methanobacteriati</taxon>
        <taxon>Methanobacteriota</taxon>
        <taxon>Methanomada group</taxon>
        <taxon>Methanobacteria</taxon>
        <taxon>Methanobacteriales</taxon>
        <taxon>Methanobacteriaceae</taxon>
        <taxon>Methanosphaera</taxon>
    </lineage>
</organism>
<name>Q2NFR3_METST</name>
<reference evidence="2 3" key="1">
    <citation type="journal article" date="2006" name="J. Bacteriol.">
        <title>The genome sequence of Methanosphaera stadtmanae reveals why this human intestinal archaeon is restricted to methanol and H2 for methane formation and ATP synthesis.</title>
        <authorList>
            <person name="Fricke W.F."/>
            <person name="Seedorf H."/>
            <person name="Henne A."/>
            <person name="Kruer M."/>
            <person name="Liesegang H."/>
            <person name="Hedderich R."/>
            <person name="Gottschalk G."/>
            <person name="Thauer R.K."/>
        </authorList>
    </citation>
    <scope>NUCLEOTIDE SEQUENCE [LARGE SCALE GENOMIC DNA]</scope>
    <source>
        <strain evidence="3">ATCC 43021 / DSM 3091 / JCM 11832 / MCB-3</strain>
    </source>
</reference>
<dbReference type="AlphaFoldDB" id="Q2NFR3"/>
<feature type="transmembrane region" description="Helical" evidence="1">
    <location>
        <begin position="12"/>
        <end position="31"/>
    </location>
</feature>